<evidence type="ECO:0000256" key="9">
    <source>
        <dbReference type="ARBA" id="ARBA00023078"/>
    </source>
</evidence>
<keyword evidence="11" id="KW-0604">Photosystem II</keyword>
<evidence type="ECO:0000256" key="2">
    <source>
        <dbReference type="ARBA" id="ARBA00004334"/>
    </source>
</evidence>
<proteinExistence type="inferred from homology"/>
<protein>
    <recommendedName>
        <fullName evidence="4">Photosystem II 10 kDa polypeptide, chloroplastic</fullName>
    </recommendedName>
</protein>
<evidence type="ECO:0000256" key="4">
    <source>
        <dbReference type="ARBA" id="ARBA00018725"/>
    </source>
</evidence>
<evidence type="ECO:0000313" key="13">
    <source>
        <dbReference type="EMBL" id="VVA34502.1"/>
    </source>
</evidence>
<dbReference type="PANTHER" id="PTHR34369">
    <property type="entry name" value="PHOTOSYSTEM II 10 KDA POLYPEPTIDE, CHLOROPLASTIC"/>
    <property type="match status" value="1"/>
</dbReference>
<evidence type="ECO:0000313" key="14">
    <source>
        <dbReference type="Proteomes" id="UP000327085"/>
    </source>
</evidence>
<feature type="region of interest" description="Disordered" evidence="12">
    <location>
        <begin position="75"/>
        <end position="101"/>
    </location>
</feature>
<dbReference type="GO" id="GO:0015979">
    <property type="term" value="P:photosynthesis"/>
    <property type="evidence" value="ECO:0007669"/>
    <property type="project" value="UniProtKB-KW"/>
</dbReference>
<keyword evidence="6" id="KW-0602">Photosynthesis</keyword>
<keyword evidence="8" id="KW-0809">Transit peptide</keyword>
<comment type="similarity">
    <text evidence="3">Belongs to the psbR family.</text>
</comment>
<keyword evidence="5" id="KW-0150">Chloroplast</keyword>
<name>A0A5E4G4F6_PRUDU</name>
<dbReference type="PANTHER" id="PTHR34369:SF7">
    <property type="entry name" value="PHOTOSYSTEM II 10 KDA POLYPEPTIDE, CHLOROPLASTIC"/>
    <property type="match status" value="1"/>
</dbReference>
<dbReference type="Pfam" id="PF04725">
    <property type="entry name" value="PsbR"/>
    <property type="match status" value="1"/>
</dbReference>
<keyword evidence="10" id="KW-0472">Membrane</keyword>
<dbReference type="Gramene" id="VVA34502">
    <property type="protein sequence ID" value="VVA34502"/>
    <property type="gene ID" value="Prudul26B031350"/>
</dbReference>
<dbReference type="GO" id="GO:0009654">
    <property type="term" value="C:photosystem II oxygen evolving complex"/>
    <property type="evidence" value="ECO:0007669"/>
    <property type="project" value="InterPro"/>
</dbReference>
<gene>
    <name evidence="13" type="ORF">ALMOND_2B031350</name>
</gene>
<evidence type="ECO:0000256" key="3">
    <source>
        <dbReference type="ARBA" id="ARBA00006659"/>
    </source>
</evidence>
<dbReference type="AlphaFoldDB" id="A0A5E4G4F6"/>
<evidence type="ECO:0000256" key="1">
    <source>
        <dbReference type="ARBA" id="ARBA00002966"/>
    </source>
</evidence>
<evidence type="ECO:0000256" key="8">
    <source>
        <dbReference type="ARBA" id="ARBA00022946"/>
    </source>
</evidence>
<organism evidence="13 14">
    <name type="scientific">Prunus dulcis</name>
    <name type="common">Almond</name>
    <name type="synonym">Amygdalus dulcis</name>
    <dbReference type="NCBI Taxonomy" id="3755"/>
    <lineage>
        <taxon>Eukaryota</taxon>
        <taxon>Viridiplantae</taxon>
        <taxon>Streptophyta</taxon>
        <taxon>Embryophyta</taxon>
        <taxon>Tracheophyta</taxon>
        <taxon>Spermatophyta</taxon>
        <taxon>Magnoliopsida</taxon>
        <taxon>eudicotyledons</taxon>
        <taxon>Gunneridae</taxon>
        <taxon>Pentapetalae</taxon>
        <taxon>rosids</taxon>
        <taxon>fabids</taxon>
        <taxon>Rosales</taxon>
        <taxon>Rosaceae</taxon>
        <taxon>Amygdaloideae</taxon>
        <taxon>Amygdaleae</taxon>
        <taxon>Prunus</taxon>
    </lineage>
</organism>
<dbReference type="GO" id="GO:0009535">
    <property type="term" value="C:chloroplast thylakoid membrane"/>
    <property type="evidence" value="ECO:0007669"/>
    <property type="project" value="UniProtKB-SubCell"/>
</dbReference>
<evidence type="ECO:0000256" key="6">
    <source>
        <dbReference type="ARBA" id="ARBA00022531"/>
    </source>
</evidence>
<dbReference type="InterPro" id="IPR006814">
    <property type="entry name" value="PSII_PsbR"/>
</dbReference>
<accession>A0A5E4G4F6</accession>
<reference evidence="14" key="1">
    <citation type="journal article" date="2020" name="Plant J.">
        <title>Transposons played a major role in the diversification between the closely related almond and peach genomes: results from the almond genome sequence.</title>
        <authorList>
            <person name="Alioto T."/>
            <person name="Alexiou K.G."/>
            <person name="Bardil A."/>
            <person name="Barteri F."/>
            <person name="Castanera R."/>
            <person name="Cruz F."/>
            <person name="Dhingra A."/>
            <person name="Duval H."/>
            <person name="Fernandez I Marti A."/>
            <person name="Frias L."/>
            <person name="Galan B."/>
            <person name="Garcia J.L."/>
            <person name="Howad W."/>
            <person name="Gomez-Garrido J."/>
            <person name="Gut M."/>
            <person name="Julca I."/>
            <person name="Morata J."/>
            <person name="Puigdomenech P."/>
            <person name="Ribeca P."/>
            <person name="Rubio Cabetas M.J."/>
            <person name="Vlasova A."/>
            <person name="Wirthensohn M."/>
            <person name="Garcia-Mas J."/>
            <person name="Gabaldon T."/>
            <person name="Casacuberta J.M."/>
            <person name="Arus P."/>
        </authorList>
    </citation>
    <scope>NUCLEOTIDE SEQUENCE [LARGE SCALE GENOMIC DNA]</scope>
    <source>
        <strain evidence="14">cv. Texas</strain>
    </source>
</reference>
<dbReference type="Proteomes" id="UP000327085">
    <property type="component" value="Chromosome 4"/>
</dbReference>
<evidence type="ECO:0000256" key="12">
    <source>
        <dbReference type="SAM" id="MobiDB-lite"/>
    </source>
</evidence>
<evidence type="ECO:0000256" key="7">
    <source>
        <dbReference type="ARBA" id="ARBA00022640"/>
    </source>
</evidence>
<evidence type="ECO:0000256" key="10">
    <source>
        <dbReference type="ARBA" id="ARBA00023136"/>
    </source>
</evidence>
<dbReference type="EMBL" id="CABIKO010000336">
    <property type="protein sequence ID" value="VVA34502.1"/>
    <property type="molecule type" value="Genomic_DNA"/>
</dbReference>
<evidence type="ECO:0000256" key="11">
    <source>
        <dbReference type="ARBA" id="ARBA00023276"/>
    </source>
</evidence>
<keyword evidence="9" id="KW-0793">Thylakoid</keyword>
<evidence type="ECO:0000256" key="5">
    <source>
        <dbReference type="ARBA" id="ARBA00022528"/>
    </source>
</evidence>
<sequence length="123" mass="13334">MVSVIIIRGLRCHKPHDSQSSKLQRKLKAQRLRVKMAASVMASVSLKPSPFTVEKSAVRGLPSLARTSSSFKVQASGGKKIKTDTPYGTGGGMNLKDGKDASGRKPTVINWSLLLLICYDFCI</sequence>
<comment type="subcellular location">
    <subcellularLocation>
        <location evidence="2">Plastid</location>
        <location evidence="2">Chloroplast thylakoid membrane</location>
    </subcellularLocation>
</comment>
<keyword evidence="7" id="KW-0934">Plastid</keyword>
<comment type="function">
    <text evidence="1">Associated with the oxygen-evolving complex of photosystem II.</text>
</comment>